<dbReference type="Proteomes" id="UP001469553">
    <property type="component" value="Unassembled WGS sequence"/>
</dbReference>
<accession>A0ABV0YI79</accession>
<comment type="caution">
    <text evidence="1">The sequence shown here is derived from an EMBL/GenBank/DDBJ whole genome shotgun (WGS) entry which is preliminary data.</text>
</comment>
<reference evidence="1 2" key="1">
    <citation type="submission" date="2021-06" db="EMBL/GenBank/DDBJ databases">
        <authorList>
            <person name="Palmer J.M."/>
        </authorList>
    </citation>
    <scope>NUCLEOTIDE SEQUENCE [LARGE SCALE GENOMIC DNA]</scope>
    <source>
        <strain evidence="1 2">AS_MEX2019</strain>
        <tissue evidence="1">Muscle</tissue>
    </source>
</reference>
<gene>
    <name evidence="1" type="ORF">AMECASPLE_033250</name>
</gene>
<sequence length="83" mass="9354">MHGQGSKDVKAEVCSKGDWTRRGLQETNVQHFCDADGSSSSSGAFIEQLAVLTFQRWSSPSLTLPVNHTYEIQMRLRKVDERN</sequence>
<evidence type="ECO:0000313" key="1">
    <source>
        <dbReference type="EMBL" id="MEQ2293426.1"/>
    </source>
</evidence>
<keyword evidence="2" id="KW-1185">Reference proteome</keyword>
<name>A0ABV0YI79_9TELE</name>
<evidence type="ECO:0000313" key="2">
    <source>
        <dbReference type="Proteomes" id="UP001469553"/>
    </source>
</evidence>
<dbReference type="EMBL" id="JAHRIP010032689">
    <property type="protein sequence ID" value="MEQ2293426.1"/>
    <property type="molecule type" value="Genomic_DNA"/>
</dbReference>
<organism evidence="1 2">
    <name type="scientific">Ameca splendens</name>
    <dbReference type="NCBI Taxonomy" id="208324"/>
    <lineage>
        <taxon>Eukaryota</taxon>
        <taxon>Metazoa</taxon>
        <taxon>Chordata</taxon>
        <taxon>Craniata</taxon>
        <taxon>Vertebrata</taxon>
        <taxon>Euteleostomi</taxon>
        <taxon>Actinopterygii</taxon>
        <taxon>Neopterygii</taxon>
        <taxon>Teleostei</taxon>
        <taxon>Neoteleostei</taxon>
        <taxon>Acanthomorphata</taxon>
        <taxon>Ovalentaria</taxon>
        <taxon>Atherinomorphae</taxon>
        <taxon>Cyprinodontiformes</taxon>
        <taxon>Goodeidae</taxon>
        <taxon>Ameca</taxon>
    </lineage>
</organism>
<protein>
    <submittedName>
        <fullName evidence="1">Uncharacterized protein</fullName>
    </submittedName>
</protein>
<proteinExistence type="predicted"/>